<dbReference type="InterPro" id="IPR011059">
    <property type="entry name" value="Metal-dep_hydrolase_composite"/>
</dbReference>
<feature type="domain" description="Amidohydrolase-related" evidence="1">
    <location>
        <begin position="58"/>
        <end position="395"/>
    </location>
</feature>
<proteinExistence type="predicted"/>
<sequence length="415" mass="42875">MVTRPLVFVGGRLIDGTGRPPVEDAAVLCESGLITWAGPRARLAAPPNADVIDVRSRTILPGFFDCHTHLTMRPGEGDALARLTAPQSLRVLQSVPNLRDTLLAGVTTVRDLSGADLGTKLAVERGLIRGPRVLIAIRILSITGGHGDWRSANGVDLTGGSGGGAVADGPDAFVRATRAVLQEGADCVKIAASGGMSSPRGEPAHGGLSAAEIEAVVTEAARHGDVAVAAHAQAGPGLRDAVRAGVRSIEHGYHLDDATIGEMVERGTFLVPTLSTLLREPEASDRRRWTGTARERLARAFAAGVPVALGTDAGLVPHGTNLRELELLVDFGLSPMAAIVAGTSAAARLCGVDGELGTVEPGKRADLVVADGDPLTRIGVLADPANIVLVLKDGQLEKDTAELFRAKEKTGSATV</sequence>
<evidence type="ECO:0000313" key="2">
    <source>
        <dbReference type="EMBL" id="KAA9165503.1"/>
    </source>
</evidence>
<dbReference type="Gene3D" id="3.20.20.140">
    <property type="entry name" value="Metal-dependent hydrolases"/>
    <property type="match status" value="1"/>
</dbReference>
<keyword evidence="3" id="KW-1185">Reference proteome</keyword>
<evidence type="ECO:0000259" key="1">
    <source>
        <dbReference type="Pfam" id="PF01979"/>
    </source>
</evidence>
<dbReference type="Pfam" id="PF01979">
    <property type="entry name" value="Amidohydro_1"/>
    <property type="match status" value="1"/>
</dbReference>
<dbReference type="PANTHER" id="PTHR43135">
    <property type="entry name" value="ALPHA-D-RIBOSE 1-METHYLPHOSPHONATE 5-TRIPHOSPHATE DIPHOSPHATASE"/>
    <property type="match status" value="1"/>
</dbReference>
<accession>A0A5N0VJ59</accession>
<dbReference type="PANTHER" id="PTHR43135:SF3">
    <property type="entry name" value="ALPHA-D-RIBOSE 1-METHYLPHOSPHONATE 5-TRIPHOSPHATE DIPHOSPHATASE"/>
    <property type="match status" value="1"/>
</dbReference>
<dbReference type="InterPro" id="IPR057744">
    <property type="entry name" value="OTAase-like"/>
</dbReference>
<dbReference type="InterPro" id="IPR032466">
    <property type="entry name" value="Metal_Hydrolase"/>
</dbReference>
<evidence type="ECO:0000313" key="3">
    <source>
        <dbReference type="Proteomes" id="UP000319769"/>
    </source>
</evidence>
<dbReference type="SUPFAM" id="SSF51556">
    <property type="entry name" value="Metallo-dependent hydrolases"/>
    <property type="match status" value="1"/>
</dbReference>
<dbReference type="EMBL" id="VMNW02000005">
    <property type="protein sequence ID" value="KAA9165503.1"/>
    <property type="molecule type" value="Genomic_DNA"/>
</dbReference>
<gene>
    <name evidence="2" type="ORF">FPZ12_005365</name>
</gene>
<dbReference type="OrthoDB" id="3514520at2"/>
<dbReference type="InterPro" id="IPR006680">
    <property type="entry name" value="Amidohydro-rel"/>
</dbReference>
<dbReference type="CDD" id="cd01299">
    <property type="entry name" value="Met_dep_hydrolase_A"/>
    <property type="match status" value="1"/>
</dbReference>
<dbReference type="InterPro" id="IPR051781">
    <property type="entry name" value="Metallo-dep_Hydrolase"/>
</dbReference>
<dbReference type="Proteomes" id="UP000319769">
    <property type="component" value="Unassembled WGS sequence"/>
</dbReference>
<protein>
    <submittedName>
        <fullName evidence="2">Amidohydrolase family protein</fullName>
    </submittedName>
</protein>
<dbReference type="GO" id="GO:0016810">
    <property type="term" value="F:hydrolase activity, acting on carbon-nitrogen (but not peptide) bonds"/>
    <property type="evidence" value="ECO:0007669"/>
    <property type="project" value="InterPro"/>
</dbReference>
<comment type="caution">
    <text evidence="2">The sequence shown here is derived from an EMBL/GenBank/DDBJ whole genome shotgun (WGS) entry which is preliminary data.</text>
</comment>
<reference evidence="2" key="1">
    <citation type="submission" date="2019-09" db="EMBL/GenBank/DDBJ databases">
        <authorList>
            <person name="Teo W.F.A."/>
            <person name="Duangmal K."/>
        </authorList>
    </citation>
    <scope>NUCLEOTIDE SEQUENCE [LARGE SCALE GENOMIC DNA]</scope>
    <source>
        <strain evidence="2">K81G1</strain>
    </source>
</reference>
<dbReference type="Gene3D" id="2.30.40.10">
    <property type="entry name" value="Urease, subunit C, domain 1"/>
    <property type="match status" value="1"/>
</dbReference>
<dbReference type="AlphaFoldDB" id="A0A5N0VJ59"/>
<name>A0A5N0VJ59_9PSEU</name>
<organism evidence="2 3">
    <name type="scientific">Amycolatopsis acidicola</name>
    <dbReference type="NCBI Taxonomy" id="2596893"/>
    <lineage>
        <taxon>Bacteria</taxon>
        <taxon>Bacillati</taxon>
        <taxon>Actinomycetota</taxon>
        <taxon>Actinomycetes</taxon>
        <taxon>Pseudonocardiales</taxon>
        <taxon>Pseudonocardiaceae</taxon>
        <taxon>Amycolatopsis</taxon>
    </lineage>
</organism>
<dbReference type="SUPFAM" id="SSF51338">
    <property type="entry name" value="Composite domain of metallo-dependent hydrolases"/>
    <property type="match status" value="1"/>
</dbReference>